<gene>
    <name evidence="1" type="ordered locus">MTR_1g039175</name>
</gene>
<dbReference type="EnsemblPlants" id="KEH40953">
    <property type="protein sequence ID" value="KEH40953"/>
    <property type="gene ID" value="MTR_1g039175"/>
</dbReference>
<proteinExistence type="predicted"/>
<keyword evidence="3" id="KW-1185">Reference proteome</keyword>
<evidence type="ECO:0000313" key="3">
    <source>
        <dbReference type="Proteomes" id="UP000002051"/>
    </source>
</evidence>
<evidence type="ECO:0000313" key="1">
    <source>
        <dbReference type="EMBL" id="KEH40953.1"/>
    </source>
</evidence>
<name>A0A072VHR0_MEDTR</name>
<evidence type="ECO:0000313" key="2">
    <source>
        <dbReference type="EnsemblPlants" id="KEH40953"/>
    </source>
</evidence>
<dbReference type="HOGENOM" id="CLU_2964273_0_0_1"/>
<accession>A0A072VHR0</accession>
<dbReference type="AlphaFoldDB" id="A0A072VHR0"/>
<dbReference type="EMBL" id="CM001217">
    <property type="protein sequence ID" value="KEH40953.1"/>
    <property type="molecule type" value="Genomic_DNA"/>
</dbReference>
<reference evidence="1 3" key="1">
    <citation type="journal article" date="2011" name="Nature">
        <title>The Medicago genome provides insight into the evolution of rhizobial symbioses.</title>
        <authorList>
            <person name="Young N.D."/>
            <person name="Debelle F."/>
            <person name="Oldroyd G.E."/>
            <person name="Geurts R."/>
            <person name="Cannon S.B."/>
            <person name="Udvardi M.K."/>
            <person name="Benedito V.A."/>
            <person name="Mayer K.F."/>
            <person name="Gouzy J."/>
            <person name="Schoof H."/>
            <person name="Van de Peer Y."/>
            <person name="Proost S."/>
            <person name="Cook D.R."/>
            <person name="Meyers B.C."/>
            <person name="Spannagl M."/>
            <person name="Cheung F."/>
            <person name="De Mita S."/>
            <person name="Krishnakumar V."/>
            <person name="Gundlach H."/>
            <person name="Zhou S."/>
            <person name="Mudge J."/>
            <person name="Bharti A.K."/>
            <person name="Murray J.D."/>
            <person name="Naoumkina M.A."/>
            <person name="Rosen B."/>
            <person name="Silverstein K.A."/>
            <person name="Tang H."/>
            <person name="Rombauts S."/>
            <person name="Zhao P.X."/>
            <person name="Zhou P."/>
            <person name="Barbe V."/>
            <person name="Bardou P."/>
            <person name="Bechner M."/>
            <person name="Bellec A."/>
            <person name="Berger A."/>
            <person name="Berges H."/>
            <person name="Bidwell S."/>
            <person name="Bisseling T."/>
            <person name="Choisne N."/>
            <person name="Couloux A."/>
            <person name="Denny R."/>
            <person name="Deshpande S."/>
            <person name="Dai X."/>
            <person name="Doyle J.J."/>
            <person name="Dudez A.M."/>
            <person name="Farmer A.D."/>
            <person name="Fouteau S."/>
            <person name="Franken C."/>
            <person name="Gibelin C."/>
            <person name="Gish J."/>
            <person name="Goldstein S."/>
            <person name="Gonzalez A.J."/>
            <person name="Green P.J."/>
            <person name="Hallab A."/>
            <person name="Hartog M."/>
            <person name="Hua A."/>
            <person name="Humphray S.J."/>
            <person name="Jeong D.H."/>
            <person name="Jing Y."/>
            <person name="Jocker A."/>
            <person name="Kenton S.M."/>
            <person name="Kim D.J."/>
            <person name="Klee K."/>
            <person name="Lai H."/>
            <person name="Lang C."/>
            <person name="Lin S."/>
            <person name="Macmil S.L."/>
            <person name="Magdelenat G."/>
            <person name="Matthews L."/>
            <person name="McCorrison J."/>
            <person name="Monaghan E.L."/>
            <person name="Mun J.H."/>
            <person name="Najar F.Z."/>
            <person name="Nicholson C."/>
            <person name="Noirot C."/>
            <person name="O'Bleness M."/>
            <person name="Paule C.R."/>
            <person name="Poulain J."/>
            <person name="Prion F."/>
            <person name="Qin B."/>
            <person name="Qu C."/>
            <person name="Retzel E.F."/>
            <person name="Riddle C."/>
            <person name="Sallet E."/>
            <person name="Samain S."/>
            <person name="Samson N."/>
            <person name="Sanders I."/>
            <person name="Saurat O."/>
            <person name="Scarpelli C."/>
            <person name="Schiex T."/>
            <person name="Segurens B."/>
            <person name="Severin A.J."/>
            <person name="Sherrier D.J."/>
            <person name="Shi R."/>
            <person name="Sims S."/>
            <person name="Singer S.R."/>
            <person name="Sinharoy S."/>
            <person name="Sterck L."/>
            <person name="Viollet A."/>
            <person name="Wang B.B."/>
            <person name="Wang K."/>
            <person name="Wang M."/>
            <person name="Wang X."/>
            <person name="Warfsmann J."/>
            <person name="Weissenbach J."/>
            <person name="White D.D."/>
            <person name="White J.D."/>
            <person name="Wiley G.B."/>
            <person name="Wincker P."/>
            <person name="Xing Y."/>
            <person name="Yang L."/>
            <person name="Yao Z."/>
            <person name="Ying F."/>
            <person name="Zhai J."/>
            <person name="Zhou L."/>
            <person name="Zuber A."/>
            <person name="Denarie J."/>
            <person name="Dixon R.A."/>
            <person name="May G.D."/>
            <person name="Schwartz D.C."/>
            <person name="Rogers J."/>
            <person name="Quetier F."/>
            <person name="Town C.D."/>
            <person name="Roe B.A."/>
        </authorList>
    </citation>
    <scope>NUCLEOTIDE SEQUENCE [LARGE SCALE GENOMIC DNA]</scope>
    <source>
        <strain evidence="1">A17</strain>
        <strain evidence="2 3">cv. Jemalong A17</strain>
    </source>
</reference>
<protein>
    <submittedName>
        <fullName evidence="1 2">Uncharacterized protein</fullName>
    </submittedName>
</protein>
<dbReference type="Proteomes" id="UP000002051">
    <property type="component" value="Unassembled WGS sequence"/>
</dbReference>
<reference evidence="1 3" key="2">
    <citation type="journal article" date="2014" name="BMC Genomics">
        <title>An improved genome release (version Mt4.0) for the model legume Medicago truncatula.</title>
        <authorList>
            <person name="Tang H."/>
            <person name="Krishnakumar V."/>
            <person name="Bidwell S."/>
            <person name="Rosen B."/>
            <person name="Chan A."/>
            <person name="Zhou S."/>
            <person name="Gentzbittel L."/>
            <person name="Childs K.L."/>
            <person name="Yandell M."/>
            <person name="Gundlach H."/>
            <person name="Mayer K.F."/>
            <person name="Schwartz D.C."/>
            <person name="Town C.D."/>
        </authorList>
    </citation>
    <scope>GENOME REANNOTATION</scope>
    <source>
        <strain evidence="1">A17</strain>
        <strain evidence="2 3">cv. Jemalong A17</strain>
    </source>
</reference>
<organism evidence="1 3">
    <name type="scientific">Medicago truncatula</name>
    <name type="common">Barrel medic</name>
    <name type="synonym">Medicago tribuloides</name>
    <dbReference type="NCBI Taxonomy" id="3880"/>
    <lineage>
        <taxon>Eukaryota</taxon>
        <taxon>Viridiplantae</taxon>
        <taxon>Streptophyta</taxon>
        <taxon>Embryophyta</taxon>
        <taxon>Tracheophyta</taxon>
        <taxon>Spermatophyta</taxon>
        <taxon>Magnoliopsida</taxon>
        <taxon>eudicotyledons</taxon>
        <taxon>Gunneridae</taxon>
        <taxon>Pentapetalae</taxon>
        <taxon>rosids</taxon>
        <taxon>fabids</taxon>
        <taxon>Fabales</taxon>
        <taxon>Fabaceae</taxon>
        <taxon>Papilionoideae</taxon>
        <taxon>50 kb inversion clade</taxon>
        <taxon>NPAAA clade</taxon>
        <taxon>Hologalegina</taxon>
        <taxon>IRL clade</taxon>
        <taxon>Trifolieae</taxon>
        <taxon>Medicago</taxon>
    </lineage>
</organism>
<reference evidence="2" key="3">
    <citation type="submission" date="2015-04" db="UniProtKB">
        <authorList>
            <consortium name="EnsemblPlants"/>
        </authorList>
    </citation>
    <scope>IDENTIFICATION</scope>
    <source>
        <strain evidence="2">cv. Jemalong A17</strain>
    </source>
</reference>
<sequence length="64" mass="7360">MSWKIDSDIGNAMLPIRISTSNIFSKKPRHNNRVPLHRPYLRSMFHNIKAAPFFTFAICGGIFP</sequence>